<dbReference type="NCBIfam" id="TIGR02481">
    <property type="entry name" value="hemeryth_dom"/>
    <property type="match status" value="1"/>
</dbReference>
<dbReference type="SUPFAM" id="SSF47188">
    <property type="entry name" value="Hemerythrin-like"/>
    <property type="match status" value="1"/>
</dbReference>
<dbReference type="AlphaFoldDB" id="A0A1J5TJW1"/>
<dbReference type="EC" id="4.6.1.1" evidence="6"/>
<dbReference type="GO" id="GO:0004016">
    <property type="term" value="F:adenylate cyclase activity"/>
    <property type="evidence" value="ECO:0007669"/>
    <property type="project" value="UniProtKB-EC"/>
</dbReference>
<keyword evidence="3" id="KW-0408">Iron</keyword>
<evidence type="ECO:0000259" key="5">
    <source>
        <dbReference type="PROSITE" id="PS50125"/>
    </source>
</evidence>
<dbReference type="GO" id="GO:0035556">
    <property type="term" value="P:intracellular signal transduction"/>
    <property type="evidence" value="ECO:0007669"/>
    <property type="project" value="InterPro"/>
</dbReference>
<protein>
    <submittedName>
        <fullName evidence="6">Adenylate cyclase 1</fullName>
        <ecNumber evidence="6">4.6.1.1</ecNumber>
    </submittedName>
</protein>
<feature type="transmembrane region" description="Helical" evidence="4">
    <location>
        <begin position="12"/>
        <end position="36"/>
    </location>
</feature>
<evidence type="ECO:0000256" key="4">
    <source>
        <dbReference type="SAM" id="Phobius"/>
    </source>
</evidence>
<organism evidence="6">
    <name type="scientific">mine drainage metagenome</name>
    <dbReference type="NCBI Taxonomy" id="410659"/>
    <lineage>
        <taxon>unclassified sequences</taxon>
        <taxon>metagenomes</taxon>
        <taxon>ecological metagenomes</taxon>
    </lineage>
</organism>
<gene>
    <name evidence="6" type="primary">cyaA_6</name>
    <name evidence="6" type="ORF">GALL_31890</name>
</gene>
<proteinExistence type="inferred from homology"/>
<dbReference type="Gene3D" id="3.30.70.1230">
    <property type="entry name" value="Nucleotide cyclase"/>
    <property type="match status" value="1"/>
</dbReference>
<keyword evidence="2" id="KW-0479">Metal-binding</keyword>
<dbReference type="PANTHER" id="PTHR43081">
    <property type="entry name" value="ADENYLATE CYCLASE, TERMINAL-DIFFERENTIATION SPECIFIC-RELATED"/>
    <property type="match status" value="1"/>
</dbReference>
<dbReference type="InterPro" id="IPR029787">
    <property type="entry name" value="Nucleotide_cyclase"/>
</dbReference>
<dbReference type="CDD" id="cd07302">
    <property type="entry name" value="CHD"/>
    <property type="match status" value="1"/>
</dbReference>
<keyword evidence="4" id="KW-0472">Membrane</keyword>
<dbReference type="SMART" id="SM00044">
    <property type="entry name" value="CYCc"/>
    <property type="match status" value="1"/>
</dbReference>
<sequence>MFKIRFSRIFHLVQPYLAALAVILVVTLLVVAIYFTDLGMQWVTFLTGILIAAVLGMTSRASQAEWINTRRTAQLTLAKDKLEQETLLRKKATENHQQVLLQLQQTERAFGRLIPHQLLALMGKNSILDVKLGDQFELKLTVMCTDIRNFTSLSENMTPQENFNFLNSYLAQMTPIISSHRGIIDKYIGDSILALFTQTADDAVSGAIHMLENLEKYNSGRARAGYAPMQIGIGLNTGLAMVGTVGGTSRMDSTVIGDVVNLASRIEDATKSYFSPLLISQNTLYDLAVPGKYDIRFLDRIRVKGKTQPLSIHEVFDNDTIKVRDAKRSNKVKFEAAVAYYHLKEIQRSIQLLTECVDTTPKDIPARIYLTRCEQYLTTGQHYSTGELNKQMEWKREFQVDIDTIDLSHRHLFTKVNELISAFLAGDTRTIRIIWAYLASHLIESASEEEVLMYRHDYPFLKKHVQEHKRFIDDFTALKEEVDAENYDLLHLSFRAQLLLFDWFGGHIANSDRHAARHIINARPPADSDIGSSTMQMRQFLSADSDDMLSRDFSITPSPQSHKIH</sequence>
<dbReference type="SUPFAM" id="SSF55073">
    <property type="entry name" value="Nucleotide cyclase"/>
    <property type="match status" value="1"/>
</dbReference>
<dbReference type="GO" id="GO:0046872">
    <property type="term" value="F:metal ion binding"/>
    <property type="evidence" value="ECO:0007669"/>
    <property type="project" value="UniProtKB-KW"/>
</dbReference>
<feature type="transmembrane region" description="Helical" evidence="4">
    <location>
        <begin position="42"/>
        <end position="61"/>
    </location>
</feature>
<dbReference type="GO" id="GO:0006171">
    <property type="term" value="P:cAMP biosynthetic process"/>
    <property type="evidence" value="ECO:0007669"/>
    <property type="project" value="TreeGrafter"/>
</dbReference>
<feature type="domain" description="Guanylate cyclase" evidence="5">
    <location>
        <begin position="141"/>
        <end position="267"/>
    </location>
</feature>
<name>A0A1J5TJW1_9ZZZZ</name>
<dbReference type="Pfam" id="PF00211">
    <property type="entry name" value="Guanylate_cyc"/>
    <property type="match status" value="1"/>
</dbReference>
<comment type="caution">
    <text evidence="6">The sequence shown here is derived from an EMBL/GenBank/DDBJ whole genome shotgun (WGS) entry which is preliminary data.</text>
</comment>
<dbReference type="InterPro" id="IPR001054">
    <property type="entry name" value="A/G_cyclase"/>
</dbReference>
<accession>A0A1J5TJW1</accession>
<keyword evidence="6" id="KW-0456">Lyase</keyword>
<reference evidence="6" key="1">
    <citation type="submission" date="2016-10" db="EMBL/GenBank/DDBJ databases">
        <title>Sequence of Gallionella enrichment culture.</title>
        <authorList>
            <person name="Poehlein A."/>
            <person name="Muehling M."/>
            <person name="Daniel R."/>
        </authorList>
    </citation>
    <scope>NUCLEOTIDE SEQUENCE</scope>
</reference>
<evidence type="ECO:0000256" key="2">
    <source>
        <dbReference type="ARBA" id="ARBA00022723"/>
    </source>
</evidence>
<dbReference type="CDD" id="cd12107">
    <property type="entry name" value="Hemerythrin"/>
    <property type="match status" value="1"/>
</dbReference>
<dbReference type="EMBL" id="MLJW01000007">
    <property type="protein sequence ID" value="OIR16464.1"/>
    <property type="molecule type" value="Genomic_DNA"/>
</dbReference>
<dbReference type="InterPro" id="IPR012827">
    <property type="entry name" value="Hemerythrin_metal-bd"/>
</dbReference>
<keyword evidence="4" id="KW-1133">Transmembrane helix</keyword>
<dbReference type="PROSITE" id="PS50125">
    <property type="entry name" value="GUANYLATE_CYCLASE_2"/>
    <property type="match status" value="1"/>
</dbReference>
<dbReference type="InterPro" id="IPR050697">
    <property type="entry name" value="Adenylyl/Guanylyl_Cyclase_3/4"/>
</dbReference>
<evidence type="ECO:0000256" key="1">
    <source>
        <dbReference type="ARBA" id="ARBA00010587"/>
    </source>
</evidence>
<dbReference type="Gene3D" id="1.20.120.50">
    <property type="entry name" value="Hemerythrin-like"/>
    <property type="match status" value="1"/>
</dbReference>
<dbReference type="PANTHER" id="PTHR43081:SF1">
    <property type="entry name" value="ADENYLATE CYCLASE, TERMINAL-DIFFERENTIATION SPECIFIC"/>
    <property type="match status" value="1"/>
</dbReference>
<evidence type="ECO:0000313" key="6">
    <source>
        <dbReference type="EMBL" id="OIR16464.1"/>
    </source>
</evidence>
<evidence type="ECO:0000256" key="3">
    <source>
        <dbReference type="ARBA" id="ARBA00023004"/>
    </source>
</evidence>
<dbReference type="InterPro" id="IPR035938">
    <property type="entry name" value="Hemerythrin-like_sf"/>
</dbReference>
<keyword evidence="4" id="KW-0812">Transmembrane</keyword>
<comment type="similarity">
    <text evidence="1">Belongs to the hemerythrin family.</text>
</comment>